<dbReference type="CDD" id="cd00016">
    <property type="entry name" value="ALP_like"/>
    <property type="match status" value="1"/>
</dbReference>
<organism evidence="1">
    <name type="scientific">marine sediment metagenome</name>
    <dbReference type="NCBI Taxonomy" id="412755"/>
    <lineage>
        <taxon>unclassified sequences</taxon>
        <taxon>metagenomes</taxon>
        <taxon>ecological metagenomes</taxon>
    </lineage>
</organism>
<protein>
    <recommendedName>
        <fullName evidence="2">Metalloenzyme domain-containing protein</fullName>
    </recommendedName>
</protein>
<sequence length="274" mass="29416">MATLCERAFVIGLDGLRGPAVGEAETPVLDAFCAEAAWTDRASSVMPSSSYPAWGSMLHGVGPDKHQLGGETPIAEDAAWPSFVKVARQAHPEWTIGAFSCWGPINRDLIEESCNCVLRTGGDEILVPAAADFIRDQKPDLFFLHLDYIDGAGHSKGYHTPEYVAEIERTDGWIGQVLQAIRDIDAYDTSLIVIVSDHGGCKIEHENAIYNSHGEDNPDCMEIFWAARGPGLARGVHLDGQVNIADTAPVVARALGLAVPPGWDAAEAPEGVFV</sequence>
<name>A0A0F9USZ1_9ZZZZ</name>
<dbReference type="InterPro" id="IPR017850">
    <property type="entry name" value="Alkaline_phosphatase_core_sf"/>
</dbReference>
<dbReference type="PANTHER" id="PTHR10151">
    <property type="entry name" value="ECTONUCLEOTIDE PYROPHOSPHATASE/PHOSPHODIESTERASE"/>
    <property type="match status" value="1"/>
</dbReference>
<evidence type="ECO:0000313" key="1">
    <source>
        <dbReference type="EMBL" id="KKN90622.1"/>
    </source>
</evidence>
<accession>A0A0F9USZ1</accession>
<dbReference type="AlphaFoldDB" id="A0A0F9USZ1"/>
<dbReference type="Pfam" id="PF01663">
    <property type="entry name" value="Phosphodiest"/>
    <property type="match status" value="2"/>
</dbReference>
<evidence type="ECO:0008006" key="2">
    <source>
        <dbReference type="Google" id="ProtNLM"/>
    </source>
</evidence>
<dbReference type="EMBL" id="LAZR01000108">
    <property type="protein sequence ID" value="KKN90622.1"/>
    <property type="molecule type" value="Genomic_DNA"/>
</dbReference>
<dbReference type="SUPFAM" id="SSF53649">
    <property type="entry name" value="Alkaline phosphatase-like"/>
    <property type="match status" value="1"/>
</dbReference>
<proteinExistence type="predicted"/>
<comment type="caution">
    <text evidence="1">The sequence shown here is derived from an EMBL/GenBank/DDBJ whole genome shotgun (WGS) entry which is preliminary data.</text>
</comment>
<dbReference type="Gene3D" id="3.40.720.10">
    <property type="entry name" value="Alkaline Phosphatase, subunit A"/>
    <property type="match status" value="1"/>
</dbReference>
<dbReference type="InterPro" id="IPR002591">
    <property type="entry name" value="Phosphodiest/P_Trfase"/>
</dbReference>
<dbReference type="GO" id="GO:0016787">
    <property type="term" value="F:hydrolase activity"/>
    <property type="evidence" value="ECO:0007669"/>
    <property type="project" value="UniProtKB-ARBA"/>
</dbReference>
<dbReference type="PANTHER" id="PTHR10151:SF120">
    <property type="entry name" value="BIS(5'-ADENOSYL)-TRIPHOSPHATASE"/>
    <property type="match status" value="1"/>
</dbReference>
<reference evidence="1" key="1">
    <citation type="journal article" date="2015" name="Nature">
        <title>Complex archaea that bridge the gap between prokaryotes and eukaryotes.</title>
        <authorList>
            <person name="Spang A."/>
            <person name="Saw J.H."/>
            <person name="Jorgensen S.L."/>
            <person name="Zaremba-Niedzwiedzka K."/>
            <person name="Martijn J."/>
            <person name="Lind A.E."/>
            <person name="van Eijk R."/>
            <person name="Schleper C."/>
            <person name="Guy L."/>
            <person name="Ettema T.J."/>
        </authorList>
    </citation>
    <scope>NUCLEOTIDE SEQUENCE</scope>
</reference>
<gene>
    <name evidence="1" type="ORF">LCGC14_0225650</name>
</gene>